<sequence length="1264" mass="138675">MGRPERQIDPGLGPVQRFALELRKLRQEAGGITYRRMARQAEVSVTTLSRAAGGKQLPTLSVTLAYVRACGGDEHAWEERWREAVAEQARVADLDTDESVPSPYRGLARFEAGDAELFFGRDELTDALVHAVTQHRVFAVFGRSGSGKSSLLRAGLIPRLRGLQGPHRPAAVRILTPGEHPLRTHGTVFTPAPGEGDTWLIVDQFEEIFTLCHDTAERVGFLDLLLTAAEPASRLRVVLGVRADFYSRCAEHRELADALRQANLLVGPMKPAELREAVVKPAQAGGLIVERELTARLVDEADGEPGGLPLLSHALRETWRRRHGRALTMEAYEAAGGMHGAIAQTAEAVYSRLSPAHAVLARLILLRLITPGEGSPDTRRPVDRSEVDVGTASHDDVALVLDLLARARLITLDDDTVDLAHEALITGWPRLHTWIEEDRERLRRHRRLTASARNWQDQQRDRGGLLRGTQLVQTEETFRAVGRQDDLTPLERDFIDASVAGRKRSLRTRRIRTGALSLLLVLASVAGVLAWQQKHSREQEQLRAVARRVAEVARSLRVSDPRTAQRLSVAAYRMADVPESRSALVEAASQREKDVFHEPDADPVARGFLSGDGRTWVRVGQERVRRWDVRAHRQLSSSFGLDTPSTEVTGTPDRRPPALISDDASALALGTDDGMQIWDLKSGRRTGDLRPAALSSYRSGNFSPSGRSLAVASSVGAHRVFRLWDVKGGQLSIEHRSTVDDERGMGPFAPVAVSPDDRWMALCDDGRSVKLWDIAKRRKAETPRPLTAPGTECDGLQFGADGREVALMTSAGIRAWDLSSGTEEWTVRHPGLREMTVTRDGRFLAATDEDELLVWRTTHPKSPVLRHAMRGDNTASSLRWDPDGRTLRFLWGVSVVRSLDLGDIVDAAWQDEPVHAALFSPDGGTLATVHRAAGRDTVELGDVGPGRAGTAFAGLRPADPQARSGAPPFDPAVSISQVMAFSPDSAFFGYAAAKDNDSYGPAFTWWDTGRRRERGSMTAKPAPASHATDVSALAVGPQARTVWVSRLNGQRIEAWDLRSRRLARTMPGRLPLMIADEGDMALRPDGRVLVTTLDQVFHVGSGKVTRRTLSENPTTAVAFSRRGRYLAAADTSNAVTLWDGHVRQRLGALTSTELPKNIYMETLAFSPDERLLATADTTGAVQVWDLASRKQLGSRIPTPGGGVRALSFSPDSSTLRVSSAHVRLHTYTVAPEKTATDICRRIGGSISRRDWATHIPEVSYRQIC</sequence>
<dbReference type="SUPFAM" id="SSF63829">
    <property type="entry name" value="Calcium-dependent phosphotriesterase"/>
    <property type="match status" value="1"/>
</dbReference>
<accession>A0A6L6X4T8</accession>
<dbReference type="Gene3D" id="1.10.260.40">
    <property type="entry name" value="lambda repressor-like DNA-binding domains"/>
    <property type="match status" value="1"/>
</dbReference>
<evidence type="ECO:0000256" key="1">
    <source>
        <dbReference type="PROSITE-ProRule" id="PRU00221"/>
    </source>
</evidence>
<evidence type="ECO:0000313" key="4">
    <source>
        <dbReference type="EMBL" id="MVO88812.1"/>
    </source>
</evidence>
<feature type="region of interest" description="Disordered" evidence="2">
    <location>
        <begin position="638"/>
        <end position="658"/>
    </location>
</feature>
<dbReference type="InterPro" id="IPR011047">
    <property type="entry name" value="Quinoprotein_ADH-like_sf"/>
</dbReference>
<dbReference type="InterPro" id="IPR001387">
    <property type="entry name" value="Cro/C1-type_HTH"/>
</dbReference>
<dbReference type="GO" id="GO:0003677">
    <property type="term" value="F:DNA binding"/>
    <property type="evidence" value="ECO:0007669"/>
    <property type="project" value="InterPro"/>
</dbReference>
<dbReference type="Pfam" id="PF13560">
    <property type="entry name" value="HTH_31"/>
    <property type="match status" value="1"/>
</dbReference>
<dbReference type="SMART" id="SM00530">
    <property type="entry name" value="HTH_XRE"/>
    <property type="match status" value="1"/>
</dbReference>
<proteinExistence type="predicted"/>
<dbReference type="SMART" id="SM00320">
    <property type="entry name" value="WD40"/>
    <property type="match status" value="5"/>
</dbReference>
<feature type="repeat" description="WD" evidence="1">
    <location>
        <begin position="1162"/>
        <end position="1194"/>
    </location>
</feature>
<dbReference type="Pfam" id="PF20703">
    <property type="entry name" value="nSTAND1"/>
    <property type="match status" value="1"/>
</dbReference>
<dbReference type="RefSeq" id="WP_157168169.1">
    <property type="nucleotide sequence ID" value="NZ_WPNZ01000019.1"/>
</dbReference>
<dbReference type="PROSITE" id="PS50082">
    <property type="entry name" value="WD_REPEATS_2"/>
    <property type="match status" value="1"/>
</dbReference>
<evidence type="ECO:0000256" key="2">
    <source>
        <dbReference type="SAM" id="MobiDB-lite"/>
    </source>
</evidence>
<keyword evidence="5" id="KW-1185">Reference proteome</keyword>
<dbReference type="SUPFAM" id="SSF52540">
    <property type="entry name" value="P-loop containing nucleoside triphosphate hydrolases"/>
    <property type="match status" value="1"/>
</dbReference>
<organism evidence="4 5">
    <name type="scientific">Streptomyces typhae</name>
    <dbReference type="NCBI Taxonomy" id="2681492"/>
    <lineage>
        <taxon>Bacteria</taxon>
        <taxon>Bacillati</taxon>
        <taxon>Actinomycetota</taxon>
        <taxon>Actinomycetes</taxon>
        <taxon>Kitasatosporales</taxon>
        <taxon>Streptomycetaceae</taxon>
        <taxon>Streptomyces</taxon>
    </lineage>
</organism>
<dbReference type="Gene3D" id="2.130.10.10">
    <property type="entry name" value="YVTN repeat-like/Quinoprotein amine dehydrogenase"/>
    <property type="match status" value="3"/>
</dbReference>
<dbReference type="EMBL" id="WPNZ01000019">
    <property type="protein sequence ID" value="MVO88812.1"/>
    <property type="molecule type" value="Genomic_DNA"/>
</dbReference>
<dbReference type="PANTHER" id="PTHR19879:SF9">
    <property type="entry name" value="TRANSCRIPTION INITIATION FACTOR TFIID SUBUNIT 5"/>
    <property type="match status" value="1"/>
</dbReference>
<protein>
    <recommendedName>
        <fullName evidence="3">HTH cro/C1-type domain-containing protein</fullName>
    </recommendedName>
</protein>
<gene>
    <name evidence="4" type="ORF">GPA10_29655</name>
</gene>
<dbReference type="InterPro" id="IPR049052">
    <property type="entry name" value="nSTAND1"/>
</dbReference>
<name>A0A6L6X4T8_9ACTN</name>
<dbReference type="Pfam" id="PF00400">
    <property type="entry name" value="WD40"/>
    <property type="match status" value="1"/>
</dbReference>
<dbReference type="CDD" id="cd00093">
    <property type="entry name" value="HTH_XRE"/>
    <property type="match status" value="1"/>
</dbReference>
<dbReference type="Proteomes" id="UP000483802">
    <property type="component" value="Unassembled WGS sequence"/>
</dbReference>
<reference evidence="4 5" key="1">
    <citation type="submission" date="2019-11" db="EMBL/GenBank/DDBJ databases">
        <title>Streptomyces typhae sp. nov., a novel endophytic actinomycete isolated from the root of cattail pollen (Typha angustifolia L.).</title>
        <authorList>
            <person name="Peng C."/>
        </authorList>
    </citation>
    <scope>NUCLEOTIDE SEQUENCE [LARGE SCALE GENOMIC DNA]</scope>
    <source>
        <strain evidence="5">p1417</strain>
    </source>
</reference>
<dbReference type="InterPro" id="IPR001680">
    <property type="entry name" value="WD40_rpt"/>
</dbReference>
<dbReference type="InterPro" id="IPR015943">
    <property type="entry name" value="WD40/YVTN_repeat-like_dom_sf"/>
</dbReference>
<comment type="caution">
    <text evidence="4">The sequence shown here is derived from an EMBL/GenBank/DDBJ whole genome shotgun (WGS) entry which is preliminary data.</text>
</comment>
<dbReference type="AlphaFoldDB" id="A0A6L6X4T8"/>
<dbReference type="SUPFAM" id="SSF50998">
    <property type="entry name" value="Quinoprotein alcohol dehydrogenase-like"/>
    <property type="match status" value="1"/>
</dbReference>
<feature type="compositionally biased region" description="Polar residues" evidence="2">
    <location>
        <begin position="638"/>
        <end position="649"/>
    </location>
</feature>
<evidence type="ECO:0000259" key="3">
    <source>
        <dbReference type="SMART" id="SM00530"/>
    </source>
</evidence>
<dbReference type="PANTHER" id="PTHR19879">
    <property type="entry name" value="TRANSCRIPTION INITIATION FACTOR TFIID"/>
    <property type="match status" value="1"/>
</dbReference>
<keyword evidence="1" id="KW-0853">WD repeat</keyword>
<dbReference type="InterPro" id="IPR010982">
    <property type="entry name" value="Lambda_DNA-bd_dom_sf"/>
</dbReference>
<feature type="domain" description="HTH cro/C1-type" evidence="3">
    <location>
        <begin position="21"/>
        <end position="77"/>
    </location>
</feature>
<evidence type="ECO:0000313" key="5">
    <source>
        <dbReference type="Proteomes" id="UP000483802"/>
    </source>
</evidence>
<dbReference type="InterPro" id="IPR027417">
    <property type="entry name" value="P-loop_NTPase"/>
</dbReference>